<proteinExistence type="predicted"/>
<dbReference type="InterPro" id="IPR053876">
    <property type="entry name" value="Phage_int_M"/>
</dbReference>
<dbReference type="RefSeq" id="WP_425280289.1">
    <property type="nucleotide sequence ID" value="NZ_JALZ01000019.1"/>
</dbReference>
<dbReference type="Gene3D" id="1.10.150.130">
    <property type="match status" value="1"/>
</dbReference>
<keyword evidence="1" id="KW-0238">DNA-binding</keyword>
<dbReference type="Proteomes" id="UP000022447">
    <property type="component" value="Unassembled WGS sequence"/>
</dbReference>
<protein>
    <recommendedName>
        <fullName evidence="2">Phage integrase central domain-containing protein</fullName>
    </recommendedName>
</protein>
<organism evidence="3 4">
    <name type="scientific">Roseivivax halodurans JCM 10272</name>
    <dbReference type="NCBI Taxonomy" id="1449350"/>
    <lineage>
        <taxon>Bacteria</taxon>
        <taxon>Pseudomonadati</taxon>
        <taxon>Pseudomonadota</taxon>
        <taxon>Alphaproteobacteria</taxon>
        <taxon>Rhodobacterales</taxon>
        <taxon>Roseobacteraceae</taxon>
        <taxon>Roseivivax</taxon>
    </lineage>
</organism>
<reference evidence="3 4" key="1">
    <citation type="submission" date="2014-01" db="EMBL/GenBank/DDBJ databases">
        <title>Roseivivax halodurans JCM 10272 Genome Sequencing.</title>
        <authorList>
            <person name="Lai Q."/>
            <person name="Li G."/>
            <person name="Shao Z."/>
        </authorList>
    </citation>
    <scope>NUCLEOTIDE SEQUENCE [LARGE SCALE GENOMIC DNA]</scope>
    <source>
        <strain evidence="3 4">JCM 10272</strain>
    </source>
</reference>
<dbReference type="Pfam" id="PF22022">
    <property type="entry name" value="Phage_int_M"/>
    <property type="match status" value="1"/>
</dbReference>
<evidence type="ECO:0000313" key="4">
    <source>
        <dbReference type="Proteomes" id="UP000022447"/>
    </source>
</evidence>
<gene>
    <name evidence="3" type="ORF">OCH239_07225</name>
</gene>
<dbReference type="InterPro" id="IPR010998">
    <property type="entry name" value="Integrase_recombinase_N"/>
</dbReference>
<feature type="domain" description="Phage integrase central" evidence="2">
    <location>
        <begin position="3"/>
        <end position="37"/>
    </location>
</feature>
<accession>X7EF57</accession>
<sequence length="38" mass="4283">MASKQWINILAEYAFPKIGRLPVSEIDQPEVLQVLSPT</sequence>
<dbReference type="EMBL" id="JALZ01000019">
    <property type="protein sequence ID" value="ETX13753.1"/>
    <property type="molecule type" value="Genomic_DNA"/>
</dbReference>
<dbReference type="GO" id="GO:0003677">
    <property type="term" value="F:DNA binding"/>
    <property type="evidence" value="ECO:0007669"/>
    <property type="project" value="UniProtKB-KW"/>
</dbReference>
<dbReference type="AlphaFoldDB" id="X7EF57"/>
<comment type="caution">
    <text evidence="3">The sequence shown here is derived from an EMBL/GenBank/DDBJ whole genome shotgun (WGS) entry which is preliminary data.</text>
</comment>
<name>X7EF57_9RHOB</name>
<evidence type="ECO:0000256" key="1">
    <source>
        <dbReference type="ARBA" id="ARBA00023125"/>
    </source>
</evidence>
<evidence type="ECO:0000259" key="2">
    <source>
        <dbReference type="Pfam" id="PF22022"/>
    </source>
</evidence>
<keyword evidence="4" id="KW-1185">Reference proteome</keyword>
<evidence type="ECO:0000313" key="3">
    <source>
        <dbReference type="EMBL" id="ETX13753.1"/>
    </source>
</evidence>